<dbReference type="SUPFAM" id="SSF50104">
    <property type="entry name" value="Translation proteins SH3-like domain"/>
    <property type="match status" value="1"/>
</dbReference>
<evidence type="ECO:0000256" key="2">
    <source>
        <dbReference type="ARBA" id="ARBA00023015"/>
    </source>
</evidence>
<dbReference type="InterPro" id="IPR008991">
    <property type="entry name" value="Translation_prot_SH3-like_sf"/>
</dbReference>
<keyword evidence="2" id="KW-0805">Transcription regulation</keyword>
<feature type="domain" description="NusG-like N-terminal" evidence="4">
    <location>
        <begin position="4"/>
        <end position="104"/>
    </location>
</feature>
<proteinExistence type="predicted"/>
<dbReference type="Proteomes" id="UP000322545">
    <property type="component" value="Unassembled WGS sequence"/>
</dbReference>
<evidence type="ECO:0000256" key="1">
    <source>
        <dbReference type="ARBA" id="ARBA00022814"/>
    </source>
</evidence>
<organism evidence="5 6">
    <name type="scientific">Roseovarius litoreus</name>
    <dbReference type="NCBI Taxonomy" id="1155722"/>
    <lineage>
        <taxon>Bacteria</taxon>
        <taxon>Pseudomonadati</taxon>
        <taxon>Pseudomonadota</taxon>
        <taxon>Alphaproteobacteria</taxon>
        <taxon>Rhodobacterales</taxon>
        <taxon>Roseobacteraceae</taxon>
        <taxon>Roseovarius</taxon>
    </lineage>
</organism>
<keyword evidence="6" id="KW-1185">Reference proteome</keyword>
<gene>
    <name evidence="5" type="ORF">SAMN05443432_11245</name>
</gene>
<reference evidence="5 6" key="1">
    <citation type="submission" date="2016-11" db="EMBL/GenBank/DDBJ databases">
        <authorList>
            <person name="Varghese N."/>
            <person name="Submissions S."/>
        </authorList>
    </citation>
    <scope>NUCLEOTIDE SEQUENCE [LARGE SCALE GENOMIC DNA]</scope>
    <source>
        <strain evidence="5 6">DSM 28249</strain>
    </source>
</reference>
<dbReference type="GO" id="GO:0031564">
    <property type="term" value="P:transcription antitermination"/>
    <property type="evidence" value="ECO:0007669"/>
    <property type="project" value="UniProtKB-KW"/>
</dbReference>
<dbReference type="PANTHER" id="PTHR30265:SF7">
    <property type="entry name" value="TRANSCRIPTION ANTITERMINATION PROTEIN RFAH"/>
    <property type="match status" value="1"/>
</dbReference>
<keyword evidence="1" id="KW-0889">Transcription antitermination</keyword>
<evidence type="ECO:0000313" key="5">
    <source>
        <dbReference type="EMBL" id="SHM69680.1"/>
    </source>
</evidence>
<dbReference type="CDD" id="cd09892">
    <property type="entry name" value="NGN_SP_RfaH"/>
    <property type="match status" value="1"/>
</dbReference>
<dbReference type="Gene3D" id="3.30.70.940">
    <property type="entry name" value="NusG, N-terminal domain"/>
    <property type="match status" value="1"/>
</dbReference>
<dbReference type="InterPro" id="IPR043425">
    <property type="entry name" value="NusG-like"/>
</dbReference>
<dbReference type="GO" id="GO:0005829">
    <property type="term" value="C:cytosol"/>
    <property type="evidence" value="ECO:0007669"/>
    <property type="project" value="TreeGrafter"/>
</dbReference>
<dbReference type="EMBL" id="FRCB01000012">
    <property type="protein sequence ID" value="SHM69680.1"/>
    <property type="molecule type" value="Genomic_DNA"/>
</dbReference>
<accession>A0A1M7KX68</accession>
<evidence type="ECO:0000313" key="6">
    <source>
        <dbReference type="Proteomes" id="UP000322545"/>
    </source>
</evidence>
<evidence type="ECO:0000259" key="4">
    <source>
        <dbReference type="SMART" id="SM00738"/>
    </source>
</evidence>
<dbReference type="GO" id="GO:0006354">
    <property type="term" value="P:DNA-templated transcription elongation"/>
    <property type="evidence" value="ECO:0007669"/>
    <property type="project" value="InterPro"/>
</dbReference>
<dbReference type="InterPro" id="IPR036735">
    <property type="entry name" value="NGN_dom_sf"/>
</dbReference>
<dbReference type="CDD" id="cd06091">
    <property type="entry name" value="KOW_NusG"/>
    <property type="match status" value="1"/>
</dbReference>
<keyword evidence="3" id="KW-0804">Transcription</keyword>
<dbReference type="InterPro" id="IPR006645">
    <property type="entry name" value="NGN-like_dom"/>
</dbReference>
<protein>
    <submittedName>
        <fullName evidence="5">Transcriptional antiterminator RfaH</fullName>
    </submittedName>
</protein>
<name>A0A1M7KX68_9RHOB</name>
<dbReference type="RefSeq" id="WP_149780794.1">
    <property type="nucleotide sequence ID" value="NZ_FRCB01000012.1"/>
</dbReference>
<dbReference type="AlphaFoldDB" id="A0A1M7KX68"/>
<evidence type="ECO:0000256" key="3">
    <source>
        <dbReference type="ARBA" id="ARBA00023163"/>
    </source>
</evidence>
<dbReference type="SMART" id="SM00738">
    <property type="entry name" value="NGN"/>
    <property type="match status" value="1"/>
</dbReference>
<dbReference type="PANTHER" id="PTHR30265">
    <property type="entry name" value="RHO-INTERACTING TRANSCRIPTION TERMINATION FACTOR NUSG"/>
    <property type="match status" value="1"/>
</dbReference>
<dbReference type="Pfam" id="PF02357">
    <property type="entry name" value="NusG"/>
    <property type="match status" value="1"/>
</dbReference>
<sequence length="173" mass="19301">MHPDFEWCAAQLKPNALSIAERHLSRQGFTTFCPKRREDQRRGGKFVKQTVPLFPGYIFVQFDAQAFAWRALNSTRGLSRLITDTKGRPAVMPGEFMSAMMARCTKDGLFTTPDSFAAGDKIRIVSGPFADTITRIEAADRQGRLEILLDIMGQAVRTHVPASAVEKINARVD</sequence>
<dbReference type="SUPFAM" id="SSF82679">
    <property type="entry name" value="N-utilization substance G protein NusG, N-terminal domain"/>
    <property type="match status" value="1"/>
</dbReference>